<dbReference type="InterPro" id="IPR009078">
    <property type="entry name" value="Ferritin-like_SF"/>
</dbReference>
<dbReference type="GO" id="GO:0005829">
    <property type="term" value="C:cytosol"/>
    <property type="evidence" value="ECO:0007669"/>
    <property type="project" value="TreeGrafter"/>
</dbReference>
<dbReference type="InterPro" id="IPR012347">
    <property type="entry name" value="Ferritin-like"/>
</dbReference>
<evidence type="ECO:0000313" key="2">
    <source>
        <dbReference type="Proteomes" id="UP000694480"/>
    </source>
</evidence>
<name>A0A930YXH8_9FLAO</name>
<dbReference type="GO" id="GO:0010124">
    <property type="term" value="P:phenylacetate catabolic process"/>
    <property type="evidence" value="ECO:0007669"/>
    <property type="project" value="InterPro"/>
</dbReference>
<proteinExistence type="predicted"/>
<dbReference type="PANTHER" id="PTHR30458">
    <property type="entry name" value="PHENYLACETIC ACID DEGRADATION PROTEIN PAA"/>
    <property type="match status" value="1"/>
</dbReference>
<sequence length="252" mass="29007">MDGSLNLKNYVLKLADDSLIFGQRLAEWCGQGPYLEEDIALTNIALDYLGQSSNFYSYISELELGGPTEDELAFLRYEHQYLNCQLVELPVGDYANTILKVYFFSVYQNVLLENLQNSTDERLSALSAKSLKEAKYHLIHARTWVEIFSKGTHESRMRIENALSELWGYTGGLFEIVEGEKGLALSAVVPDADVLKEKWYVQVVEDFQKWDLKVPENPFQHLGGRQGRHTEYFGYLLCELQYMQRAYPGCQW</sequence>
<comment type="caution">
    <text evidence="1">The sequence shown here is derived from an EMBL/GenBank/DDBJ whole genome shotgun (WGS) entry which is preliminary data.</text>
</comment>
<dbReference type="NCBIfam" id="TIGR02158">
    <property type="entry name" value="PA_CoA_Oxy3"/>
    <property type="match status" value="1"/>
</dbReference>
<reference evidence="1" key="1">
    <citation type="submission" date="2020-11" db="EMBL/GenBank/DDBJ databases">
        <title>Genome seq and assembly of Planobacterium sp.</title>
        <authorList>
            <person name="Chhetri G."/>
        </authorList>
    </citation>
    <scope>NUCLEOTIDE SEQUENCE</scope>
    <source>
        <strain evidence="1">GCR5</strain>
    </source>
</reference>
<gene>
    <name evidence="1" type="primary">paaC</name>
    <name evidence="1" type="ORF">IC612_09615</name>
</gene>
<dbReference type="SUPFAM" id="SSF47240">
    <property type="entry name" value="Ferritin-like"/>
    <property type="match status" value="1"/>
</dbReference>
<dbReference type="InterPro" id="IPR007814">
    <property type="entry name" value="PaaA_PaaC"/>
</dbReference>
<organism evidence="1 2">
    <name type="scientific">Planobacterium oryzisoli</name>
    <dbReference type="NCBI Taxonomy" id="2771435"/>
    <lineage>
        <taxon>Bacteria</taxon>
        <taxon>Pseudomonadati</taxon>
        <taxon>Bacteroidota</taxon>
        <taxon>Flavobacteriia</taxon>
        <taxon>Flavobacteriales</taxon>
        <taxon>Weeksellaceae</taxon>
        <taxon>Chryseobacterium group</taxon>
        <taxon>Chryseobacterium</taxon>
    </lineage>
</organism>
<accession>A0A930YXH8</accession>
<dbReference type="Gene3D" id="1.20.1260.10">
    <property type="match status" value="1"/>
</dbReference>
<dbReference type="EMBL" id="JADKYY010000014">
    <property type="protein sequence ID" value="MBF5028053.1"/>
    <property type="molecule type" value="Genomic_DNA"/>
</dbReference>
<dbReference type="Proteomes" id="UP000694480">
    <property type="component" value="Unassembled WGS sequence"/>
</dbReference>
<keyword evidence="2" id="KW-1185">Reference proteome</keyword>
<dbReference type="PANTHER" id="PTHR30458:SF0">
    <property type="entry name" value="1,2-PHENYLACETYL-COA EPOXIDASE, SUBUNIT C"/>
    <property type="match status" value="1"/>
</dbReference>
<dbReference type="RefSeq" id="WP_194739978.1">
    <property type="nucleotide sequence ID" value="NZ_JADKYY010000014.1"/>
</dbReference>
<protein>
    <submittedName>
        <fullName evidence="1">Phenylacetate-CoA oxygenase subunit PaaC</fullName>
    </submittedName>
</protein>
<dbReference type="InterPro" id="IPR011882">
    <property type="entry name" value="PaaC"/>
</dbReference>
<dbReference type="Pfam" id="PF05138">
    <property type="entry name" value="PaaA_PaaC"/>
    <property type="match status" value="1"/>
</dbReference>
<dbReference type="AlphaFoldDB" id="A0A930YXH8"/>
<dbReference type="InterPro" id="IPR052703">
    <property type="entry name" value="Aromatic_CoA_ox/epox"/>
</dbReference>
<dbReference type="PIRSF" id="PIRSF037834">
    <property type="entry name" value="PA_CoA_Oase3"/>
    <property type="match status" value="1"/>
</dbReference>
<evidence type="ECO:0000313" key="1">
    <source>
        <dbReference type="EMBL" id="MBF5028053.1"/>
    </source>
</evidence>